<dbReference type="EMBL" id="UYJE01008193">
    <property type="protein sequence ID" value="VDI61858.1"/>
    <property type="molecule type" value="Genomic_DNA"/>
</dbReference>
<gene>
    <name evidence="1" type="ORF">MGAL_10B048825</name>
</gene>
<sequence>MGARSDKYLLVAALDFGTTYSGYAYALRGDFKTEPLKIQANQAWNSGSSQHWSLKTPTCLLLDKNKEFKSFGYDAENTYSDLVLDEEQSNYYFFNRFKMKLHKNKHLSSELILEDVTGKSVSAINVFALSIKALVDHLLELLEKRGTGMSRDDVRWVLTLPAIWTDSAKQFMRKAANKAGIPDKNLFIALEPEAASIYCQYLPTNKLHGAEAGFHMSKAGTRYMIVDLGEMSNKSFQLIDTFDEQVPTSSKIGGHDQNVDWFKCIFCQTDSLDTLQCPASARQNDTSAGYKTLSENLEQFNEINSLPSWLDLNKLNDGSGIQNTLIKSNAKWHKKCRLKFNTTELKRAQKRQHRYISDDGQASLLQEARKSTRLSLPCKIGLKDYVCFFCDSIEEDEMLREAATYGIDNRVRECAQKLQDTALLAKLSAGDLVAQEAKYHVKCLIYLYRKASRVANDDESEGGTQSRISHGIALAELVSFIEESRSEDNVAPVFKMSDLSKMYGNRLEKMGAEQEGRVHSTRLKNRLLTYVPDIEAYKQGRENLLAFKDDIGPALRRACEEDFDSNYMQIYKAVKIVRSDMMATSSEFNGTFAADCQEKSVPRSLLTLVNMLLYGPDITTDSFSQETLSIAQMLIFNSHKRIQKSNRHAKSRETPSQMYLGIVIHCQTRKRGLIDKTV</sequence>
<dbReference type="OrthoDB" id="6117260at2759"/>
<proteinExistence type="predicted"/>
<keyword evidence="2" id="KW-1185">Reference proteome</keyword>
<dbReference type="PANTHER" id="PTHR47018:SF1">
    <property type="entry name" value="TESMIN_TSO1-LIKE CXC DOMAIN-CONTAINING PROTEIN"/>
    <property type="match status" value="1"/>
</dbReference>
<organism evidence="1 2">
    <name type="scientific">Mytilus galloprovincialis</name>
    <name type="common">Mediterranean mussel</name>
    <dbReference type="NCBI Taxonomy" id="29158"/>
    <lineage>
        <taxon>Eukaryota</taxon>
        <taxon>Metazoa</taxon>
        <taxon>Spiralia</taxon>
        <taxon>Lophotrochozoa</taxon>
        <taxon>Mollusca</taxon>
        <taxon>Bivalvia</taxon>
        <taxon>Autobranchia</taxon>
        <taxon>Pteriomorphia</taxon>
        <taxon>Mytilida</taxon>
        <taxon>Mytiloidea</taxon>
        <taxon>Mytilidae</taxon>
        <taxon>Mytilinae</taxon>
        <taxon>Mytilus</taxon>
    </lineage>
</organism>
<dbReference type="InterPro" id="IPR043129">
    <property type="entry name" value="ATPase_NBD"/>
</dbReference>
<dbReference type="Proteomes" id="UP000596742">
    <property type="component" value="Unassembled WGS sequence"/>
</dbReference>
<protein>
    <submittedName>
        <fullName evidence="1">Uncharacterized protein</fullName>
    </submittedName>
</protein>
<evidence type="ECO:0000313" key="2">
    <source>
        <dbReference type="Proteomes" id="UP000596742"/>
    </source>
</evidence>
<name>A0A8B6GBR3_MYTGA</name>
<evidence type="ECO:0000313" key="1">
    <source>
        <dbReference type="EMBL" id="VDI61858.1"/>
    </source>
</evidence>
<accession>A0A8B6GBR3</accession>
<comment type="caution">
    <text evidence="1">The sequence shown here is derived from an EMBL/GenBank/DDBJ whole genome shotgun (WGS) entry which is preliminary data.</text>
</comment>
<dbReference type="PANTHER" id="PTHR47018">
    <property type="entry name" value="CXC DOMAIN-CONTAINING PROTEIN-RELATED"/>
    <property type="match status" value="1"/>
</dbReference>
<reference evidence="1" key="1">
    <citation type="submission" date="2018-11" db="EMBL/GenBank/DDBJ databases">
        <authorList>
            <person name="Alioto T."/>
            <person name="Alioto T."/>
        </authorList>
    </citation>
    <scope>NUCLEOTIDE SEQUENCE</scope>
</reference>
<dbReference type="Gene3D" id="3.30.420.40">
    <property type="match status" value="1"/>
</dbReference>
<dbReference type="AlphaFoldDB" id="A0A8B6GBR3"/>
<dbReference type="SUPFAM" id="SSF53067">
    <property type="entry name" value="Actin-like ATPase domain"/>
    <property type="match status" value="1"/>
</dbReference>